<feature type="region of interest" description="Disordered" evidence="1">
    <location>
        <begin position="391"/>
        <end position="410"/>
    </location>
</feature>
<feature type="domain" description="PX-associated" evidence="3">
    <location>
        <begin position="4"/>
        <end position="115"/>
    </location>
</feature>
<evidence type="ECO:0000256" key="1">
    <source>
        <dbReference type="SAM" id="MobiDB-lite"/>
    </source>
</evidence>
<evidence type="ECO:0000313" key="5">
    <source>
        <dbReference type="Proteomes" id="UP000015464"/>
    </source>
</evidence>
<name>S9XDY9_SCHCR</name>
<dbReference type="Pfam" id="PF12825">
    <property type="entry name" value="DUF3818"/>
    <property type="match status" value="1"/>
</dbReference>
<proteinExistence type="predicted"/>
<dbReference type="Proteomes" id="UP000015464">
    <property type="component" value="Unassembled WGS sequence"/>
</dbReference>
<dbReference type="OrthoDB" id="2117459at2759"/>
<dbReference type="RefSeq" id="XP_013023379.1">
    <property type="nucleotide sequence ID" value="XM_013167925.1"/>
</dbReference>
<dbReference type="InterPro" id="IPR024554">
    <property type="entry name" value="LEC1-like_C"/>
</dbReference>
<organism evidence="4 5">
    <name type="scientific">Schizosaccharomyces cryophilus (strain OY26 / ATCC MYA-4695 / CBS 11777 / NBRC 106824 / NRRL Y48691)</name>
    <name type="common">Fission yeast</name>
    <dbReference type="NCBI Taxonomy" id="653667"/>
    <lineage>
        <taxon>Eukaryota</taxon>
        <taxon>Fungi</taxon>
        <taxon>Dikarya</taxon>
        <taxon>Ascomycota</taxon>
        <taxon>Taphrinomycotina</taxon>
        <taxon>Schizosaccharomycetes</taxon>
        <taxon>Schizosaccharomycetales</taxon>
        <taxon>Schizosaccharomycetaceae</taxon>
        <taxon>Schizosaccharomyces</taxon>
    </lineage>
</organism>
<dbReference type="Pfam" id="PF12828">
    <property type="entry name" value="PXB"/>
    <property type="match status" value="1"/>
</dbReference>
<evidence type="ECO:0000259" key="3">
    <source>
        <dbReference type="Pfam" id="PF12828"/>
    </source>
</evidence>
<reference evidence="4 5" key="1">
    <citation type="journal article" date="2011" name="Science">
        <title>Comparative functional genomics of the fission yeasts.</title>
        <authorList>
            <person name="Rhind N."/>
            <person name="Chen Z."/>
            <person name="Yassour M."/>
            <person name="Thompson D.A."/>
            <person name="Haas B.J."/>
            <person name="Habib N."/>
            <person name="Wapinski I."/>
            <person name="Roy S."/>
            <person name="Lin M.F."/>
            <person name="Heiman D.I."/>
            <person name="Young S.K."/>
            <person name="Furuya K."/>
            <person name="Guo Y."/>
            <person name="Pidoux A."/>
            <person name="Chen H.M."/>
            <person name="Robbertse B."/>
            <person name="Goldberg J.M."/>
            <person name="Aoki K."/>
            <person name="Bayne E.H."/>
            <person name="Berlin A.M."/>
            <person name="Desjardins C.A."/>
            <person name="Dobbs E."/>
            <person name="Dukaj L."/>
            <person name="Fan L."/>
            <person name="FitzGerald M.G."/>
            <person name="French C."/>
            <person name="Gujja S."/>
            <person name="Hansen K."/>
            <person name="Keifenheim D."/>
            <person name="Levin J.Z."/>
            <person name="Mosher R.A."/>
            <person name="Mueller C.A."/>
            <person name="Pfiffner J."/>
            <person name="Priest M."/>
            <person name="Russ C."/>
            <person name="Smialowska A."/>
            <person name="Swoboda P."/>
            <person name="Sykes S.M."/>
            <person name="Vaughn M."/>
            <person name="Vengrova S."/>
            <person name="Yoder R."/>
            <person name="Zeng Q."/>
            <person name="Allshire R."/>
            <person name="Baulcombe D."/>
            <person name="Birren B.W."/>
            <person name="Brown W."/>
            <person name="Ekwall K."/>
            <person name="Kellis M."/>
            <person name="Leatherwood J."/>
            <person name="Levin H."/>
            <person name="Margalit H."/>
            <person name="Martienssen R."/>
            <person name="Nieduszynski C.A."/>
            <person name="Spatafora J.W."/>
            <person name="Friedman N."/>
            <person name="Dalgaard J.Z."/>
            <person name="Baumann P."/>
            <person name="Niki H."/>
            <person name="Regev A."/>
            <person name="Nusbaum C."/>
        </authorList>
    </citation>
    <scope>NUCLEOTIDE SEQUENCE [LARGE SCALE GENOMIC DNA]</scope>
    <source>
        <strain evidence="5">OY26 / ATCC MYA-4695 / CBS 11777 / NBRC 106824 / NRRL Y48691</strain>
    </source>
</reference>
<dbReference type="OMA" id="MINGMMR"/>
<feature type="region of interest" description="Disordered" evidence="1">
    <location>
        <begin position="125"/>
        <end position="169"/>
    </location>
</feature>
<protein>
    <submittedName>
        <fullName evidence="4">Fungal protein</fullName>
    </submittedName>
</protein>
<gene>
    <name evidence="4" type="ORF">SPOG_00416</name>
</gene>
<feature type="domain" description="PX" evidence="2">
    <location>
        <begin position="206"/>
        <end position="562"/>
    </location>
</feature>
<dbReference type="eggNOG" id="ENOG502R4GW">
    <property type="taxonomic scope" value="Eukaryota"/>
</dbReference>
<dbReference type="HOGENOM" id="CLU_424618_0_0_1"/>
<sequence>MDDLTSTLLLLELQHEFSGLKVPGRLAKYGPPFKPNEEFSDAEVSPVMSFIVQSFIFTPTLPGVNKASKEFWSDQLQPLLEKIGKHNLSDSYDHGRVSKRKMIGFAVVVVLHVLAKGILGKASVDPEENEKNENEENENENGVNSAPPSSNSSPQAKVLVPTESDATEPVQKTLANVKLEEDSKRIEYPQKQKLREAYSLFVYGDGLDEIIRRLGESEDISSWDEPLKSLAKNVRYTIAALLHFVFVTVDRIPQSPHLANNGKGPEGIVERIYNRVPWFLTRQVLRVGNAGLLMSGLTRLFLMKPLSWFGESRNLLQTMLSGIFGADLEHTDNVLQEIDTQFKDDPEWAQMREALQCYAQLSRTRQDEIRDQSIQRGLNITVAILKEYQNEKRSSNTENTSSTEEKFVSEDNIDSSEVYTVPLSSDGEKDTNTFDPFSEVGVQMAMKYFDAVLTHRDRECLIYDLCENDQLTDIVREVMNCFYTIIYDAHQAADFSQAIYDFQCFLYDLINLSKATAPLSSFVELVEKYQSCFLRFVHRIVVNAPDLCAEWSVWYRHCLDQCNINSQSPNAVKASQDALNSLDDDIKQMVLQEIKTYVNDLEEEKKISIQNNDCASEWHFHLSRFFGSAIITPIKAKGAPQPQLPKCNLNLTMTKEHLLTPFRKCLMQQLNTLYERKKTMHSTY</sequence>
<evidence type="ECO:0000313" key="4">
    <source>
        <dbReference type="EMBL" id="EPY51996.1"/>
    </source>
</evidence>
<dbReference type="AlphaFoldDB" id="S9XDY9"/>
<evidence type="ECO:0000259" key="2">
    <source>
        <dbReference type="Pfam" id="PF12825"/>
    </source>
</evidence>
<dbReference type="STRING" id="653667.S9XDY9"/>
<dbReference type="PANTHER" id="PTHR47185">
    <property type="entry name" value="PX DOMAIN-CONTAINING PROTEIN YPR097W"/>
    <property type="match status" value="1"/>
</dbReference>
<keyword evidence="5" id="KW-1185">Reference proteome</keyword>
<accession>S9XDY9</accession>
<feature type="compositionally biased region" description="Low complexity" evidence="1">
    <location>
        <begin position="140"/>
        <end position="154"/>
    </location>
</feature>
<dbReference type="InterPro" id="IPR024555">
    <property type="entry name" value="PX-associated"/>
</dbReference>
<dbReference type="PANTHER" id="PTHR47185:SF2">
    <property type="entry name" value="FUNGAL PROTEIN"/>
    <property type="match status" value="1"/>
</dbReference>
<dbReference type="GeneID" id="25034748"/>
<dbReference type="InterPro" id="IPR047168">
    <property type="entry name" value="LEC1-like"/>
</dbReference>
<dbReference type="EMBL" id="KE546990">
    <property type="protein sequence ID" value="EPY51996.1"/>
    <property type="molecule type" value="Genomic_DNA"/>
</dbReference>
<dbReference type="GO" id="GO:0035091">
    <property type="term" value="F:phosphatidylinositol binding"/>
    <property type="evidence" value="ECO:0007669"/>
    <property type="project" value="TreeGrafter"/>
</dbReference>